<keyword evidence="2" id="KW-1185">Reference proteome</keyword>
<reference evidence="1 2" key="1">
    <citation type="journal article" date="2013" name="PLoS Genet.">
        <title>The genome and development-dependent transcriptomes of Pyronema confluens: a window into fungal evolution.</title>
        <authorList>
            <person name="Traeger S."/>
            <person name="Altegoer F."/>
            <person name="Freitag M."/>
            <person name="Gabaldon T."/>
            <person name="Kempken F."/>
            <person name="Kumar A."/>
            <person name="Marcet-Houben M."/>
            <person name="Poggeler S."/>
            <person name="Stajich J.E."/>
            <person name="Nowrousian M."/>
        </authorList>
    </citation>
    <scope>NUCLEOTIDE SEQUENCE [LARGE SCALE GENOMIC DNA]</scope>
    <source>
        <strain evidence="2">CBS 100304</strain>
        <tissue evidence="1">Vegetative mycelium</tissue>
    </source>
</reference>
<dbReference type="AlphaFoldDB" id="U4LHA7"/>
<evidence type="ECO:0000313" key="1">
    <source>
        <dbReference type="EMBL" id="CCX31288.1"/>
    </source>
</evidence>
<name>U4LHA7_PYROM</name>
<evidence type="ECO:0000313" key="2">
    <source>
        <dbReference type="Proteomes" id="UP000018144"/>
    </source>
</evidence>
<protein>
    <submittedName>
        <fullName evidence="1">Uncharacterized protein</fullName>
    </submittedName>
</protein>
<accession>U4LHA7</accession>
<sequence length="124" mass="14879">MMQQFCRTYAFKNSWKEMADVPEKLEDRWDWWYNNYREKIETLDEQGSPLQFYDVRKPDFGVICQLLLAEGDCDLKEYWENCRLHPGHVEDWLDDYFVDDPAAIKDAALEFPILNIAISDFEII</sequence>
<proteinExistence type="predicted"/>
<gene>
    <name evidence="1" type="ORF">PCON_10571</name>
</gene>
<dbReference type="Proteomes" id="UP000018144">
    <property type="component" value="Unassembled WGS sequence"/>
</dbReference>
<organism evidence="1 2">
    <name type="scientific">Pyronema omphalodes (strain CBS 100304)</name>
    <name type="common">Pyronema confluens</name>
    <dbReference type="NCBI Taxonomy" id="1076935"/>
    <lineage>
        <taxon>Eukaryota</taxon>
        <taxon>Fungi</taxon>
        <taxon>Dikarya</taxon>
        <taxon>Ascomycota</taxon>
        <taxon>Pezizomycotina</taxon>
        <taxon>Pezizomycetes</taxon>
        <taxon>Pezizales</taxon>
        <taxon>Pyronemataceae</taxon>
        <taxon>Pyronema</taxon>
    </lineage>
</organism>
<dbReference type="EMBL" id="HF935585">
    <property type="protein sequence ID" value="CCX31288.1"/>
    <property type="molecule type" value="Genomic_DNA"/>
</dbReference>